<feature type="compositionally biased region" description="Basic residues" evidence="1">
    <location>
        <begin position="12"/>
        <end position="27"/>
    </location>
</feature>
<reference evidence="3" key="1">
    <citation type="submission" date="2013-02" db="EMBL/GenBank/DDBJ databases">
        <authorList>
            <person name="Hughes D."/>
        </authorList>
    </citation>
    <scope>NUCLEOTIDE SEQUENCE</scope>
    <source>
        <strain>Durham</strain>
        <strain evidence="3">NC isolate 2 -- Noor lab</strain>
    </source>
</reference>
<dbReference type="AlphaFoldDB" id="T1GG55"/>
<organism evidence="2 3">
    <name type="scientific">Megaselia scalaris</name>
    <name type="common">Humpbacked fly</name>
    <name type="synonym">Phora scalaris</name>
    <dbReference type="NCBI Taxonomy" id="36166"/>
    <lineage>
        <taxon>Eukaryota</taxon>
        <taxon>Metazoa</taxon>
        <taxon>Ecdysozoa</taxon>
        <taxon>Arthropoda</taxon>
        <taxon>Hexapoda</taxon>
        <taxon>Insecta</taxon>
        <taxon>Pterygota</taxon>
        <taxon>Neoptera</taxon>
        <taxon>Endopterygota</taxon>
        <taxon>Diptera</taxon>
        <taxon>Brachycera</taxon>
        <taxon>Muscomorpha</taxon>
        <taxon>Platypezoidea</taxon>
        <taxon>Phoridae</taxon>
        <taxon>Megaseliini</taxon>
        <taxon>Megaselia</taxon>
    </lineage>
</organism>
<dbReference type="EMBL" id="CAQQ02006349">
    <property type="status" value="NOT_ANNOTATED_CDS"/>
    <property type="molecule type" value="Genomic_DNA"/>
</dbReference>
<protein>
    <submittedName>
        <fullName evidence="2">Uncharacterized protein</fullName>
    </submittedName>
</protein>
<evidence type="ECO:0000313" key="3">
    <source>
        <dbReference type="Proteomes" id="UP000015102"/>
    </source>
</evidence>
<reference evidence="2" key="2">
    <citation type="submission" date="2015-06" db="UniProtKB">
        <authorList>
            <consortium name="EnsemblMetazoa"/>
        </authorList>
    </citation>
    <scope>IDENTIFICATION</scope>
</reference>
<feature type="region of interest" description="Disordered" evidence="1">
    <location>
        <begin position="1"/>
        <end position="35"/>
    </location>
</feature>
<dbReference type="EnsemblMetazoa" id="MESCA002364-RA">
    <property type="protein sequence ID" value="MESCA002364-PA"/>
    <property type="gene ID" value="MESCA002364"/>
</dbReference>
<keyword evidence="3" id="KW-1185">Reference proteome</keyword>
<dbReference type="HOGENOM" id="CLU_2742941_0_0_1"/>
<accession>T1GG55</accession>
<sequence>MKSLESLSGILRSRRDKKQSKKAAKKKKDADSLSNKDENVVECFVLHTEDLKLSSQEYPTVFHRQHGLSGF</sequence>
<dbReference type="EMBL" id="CAQQ02006350">
    <property type="status" value="NOT_ANNOTATED_CDS"/>
    <property type="molecule type" value="Genomic_DNA"/>
</dbReference>
<evidence type="ECO:0000256" key="1">
    <source>
        <dbReference type="SAM" id="MobiDB-lite"/>
    </source>
</evidence>
<dbReference type="EMBL" id="CAQQ02006351">
    <property type="status" value="NOT_ANNOTATED_CDS"/>
    <property type="molecule type" value="Genomic_DNA"/>
</dbReference>
<proteinExistence type="predicted"/>
<name>T1GG55_MEGSC</name>
<dbReference type="Proteomes" id="UP000015102">
    <property type="component" value="Unassembled WGS sequence"/>
</dbReference>
<evidence type="ECO:0000313" key="2">
    <source>
        <dbReference type="EnsemblMetazoa" id="MESCA002364-PA"/>
    </source>
</evidence>